<evidence type="ECO:0000256" key="2">
    <source>
        <dbReference type="ARBA" id="ARBA00022989"/>
    </source>
</evidence>
<feature type="region of interest" description="Disordered" evidence="4">
    <location>
        <begin position="1"/>
        <end position="42"/>
    </location>
</feature>
<sequence length="187" mass="20982">MRKSSAEHLDSSSVTEKARFNEEKEDFAHASPPALLSVGCSPQDSTNKCEKSDLVADNLQCPTIVTGEVNMAFSKDEDNAKESEPQYELDPIGLAEQQMANVDRTINVTTVKTSRYSMRSLVLSKLPFHVVELGSTDNIYTAISHLIKWYIIIGCSSLFLYWLGFSLWMSTAERQVRRIRSVLSVKL</sequence>
<dbReference type="Proteomes" id="UP000682733">
    <property type="component" value="Unassembled WGS sequence"/>
</dbReference>
<reference evidence="6" key="1">
    <citation type="submission" date="2021-02" db="EMBL/GenBank/DDBJ databases">
        <authorList>
            <person name="Nowell W R."/>
        </authorList>
    </citation>
    <scope>NUCLEOTIDE SEQUENCE</scope>
</reference>
<evidence type="ECO:0000313" key="8">
    <source>
        <dbReference type="Proteomes" id="UP000677228"/>
    </source>
</evidence>
<accession>A0A8S2F5R5</accession>
<dbReference type="InterPro" id="IPR036640">
    <property type="entry name" value="ABC1_TM_sf"/>
</dbReference>
<organism evidence="6 8">
    <name type="scientific">Didymodactylos carnosus</name>
    <dbReference type="NCBI Taxonomy" id="1234261"/>
    <lineage>
        <taxon>Eukaryota</taxon>
        <taxon>Metazoa</taxon>
        <taxon>Spiralia</taxon>
        <taxon>Gnathifera</taxon>
        <taxon>Rotifera</taxon>
        <taxon>Eurotatoria</taxon>
        <taxon>Bdelloidea</taxon>
        <taxon>Philodinida</taxon>
        <taxon>Philodinidae</taxon>
        <taxon>Didymodactylos</taxon>
    </lineage>
</organism>
<dbReference type="EMBL" id="CAJNOK010023430">
    <property type="protein sequence ID" value="CAF1362604.1"/>
    <property type="molecule type" value="Genomic_DNA"/>
</dbReference>
<feature type="transmembrane region" description="Helical" evidence="5">
    <location>
        <begin position="149"/>
        <end position="170"/>
    </location>
</feature>
<proteinExistence type="predicted"/>
<dbReference type="GO" id="GO:0016020">
    <property type="term" value="C:membrane"/>
    <property type="evidence" value="ECO:0007669"/>
    <property type="project" value="InterPro"/>
</dbReference>
<keyword evidence="3 5" id="KW-0472">Membrane</keyword>
<name>A0A8S2F5R5_9BILA</name>
<evidence type="ECO:0000313" key="7">
    <source>
        <dbReference type="EMBL" id="CAF4172446.1"/>
    </source>
</evidence>
<dbReference type="Proteomes" id="UP000677228">
    <property type="component" value="Unassembled WGS sequence"/>
</dbReference>
<keyword evidence="1 5" id="KW-0812">Transmembrane</keyword>
<evidence type="ECO:0000256" key="5">
    <source>
        <dbReference type="SAM" id="Phobius"/>
    </source>
</evidence>
<evidence type="ECO:0000256" key="4">
    <source>
        <dbReference type="SAM" id="MobiDB-lite"/>
    </source>
</evidence>
<gene>
    <name evidence="6" type="ORF">OVA965_LOCUS31309</name>
    <name evidence="7" type="ORF">TMI583_LOCUS32137</name>
</gene>
<protein>
    <submittedName>
        <fullName evidence="6">Uncharacterized protein</fullName>
    </submittedName>
</protein>
<dbReference type="Gene3D" id="1.20.1560.10">
    <property type="entry name" value="ABC transporter type 1, transmembrane domain"/>
    <property type="match status" value="1"/>
</dbReference>
<evidence type="ECO:0000256" key="1">
    <source>
        <dbReference type="ARBA" id="ARBA00022692"/>
    </source>
</evidence>
<dbReference type="AlphaFoldDB" id="A0A8S2F5R5"/>
<feature type="compositionally biased region" description="Basic and acidic residues" evidence="4">
    <location>
        <begin position="1"/>
        <end position="28"/>
    </location>
</feature>
<dbReference type="EMBL" id="CAJOBA010045087">
    <property type="protein sequence ID" value="CAF4172446.1"/>
    <property type="molecule type" value="Genomic_DNA"/>
</dbReference>
<evidence type="ECO:0000256" key="3">
    <source>
        <dbReference type="ARBA" id="ARBA00023136"/>
    </source>
</evidence>
<keyword evidence="2 5" id="KW-1133">Transmembrane helix</keyword>
<feature type="non-terminal residue" evidence="6">
    <location>
        <position position="1"/>
    </location>
</feature>
<dbReference type="GO" id="GO:0005524">
    <property type="term" value="F:ATP binding"/>
    <property type="evidence" value="ECO:0007669"/>
    <property type="project" value="InterPro"/>
</dbReference>
<comment type="caution">
    <text evidence="6">The sequence shown here is derived from an EMBL/GenBank/DDBJ whole genome shotgun (WGS) entry which is preliminary data.</text>
</comment>
<evidence type="ECO:0000313" key="6">
    <source>
        <dbReference type="EMBL" id="CAF1362604.1"/>
    </source>
</evidence>